<sequence>MDRNMISWRKINEPSLKKKGKYEMNLKNKKNNYAVKLLKKVVFDKNQGSPIHCTDPYLNLGTLCPSYVIHLSFSANVWYYNLAIVHKDQRKSVLTFSSSVLYVCVIKTLFSPQFSLTLLTSTYAISFIRSFTSQTICCLLFAKKRAIKTFFTFFSSLSPPSFSLVLVISSRPFRTYKMEEKSQRNIVSLTFNGFVLFFPLLWFLNTWLFFLLR</sequence>
<dbReference type="AlphaFoldDB" id="G0M6Q8"/>
<dbReference type="Proteomes" id="UP000008068">
    <property type="component" value="Unassembled WGS sequence"/>
</dbReference>
<protein>
    <submittedName>
        <fullName evidence="2">Uncharacterized protein</fullName>
    </submittedName>
</protein>
<dbReference type="HOGENOM" id="CLU_1295403_0_0_1"/>
<evidence type="ECO:0000256" key="1">
    <source>
        <dbReference type="SAM" id="Phobius"/>
    </source>
</evidence>
<dbReference type="InParanoid" id="G0M6Q8"/>
<name>G0M6Q8_CAEBE</name>
<feature type="transmembrane region" description="Helical" evidence="1">
    <location>
        <begin position="93"/>
        <end position="110"/>
    </location>
</feature>
<keyword evidence="1" id="KW-1133">Transmembrane helix</keyword>
<dbReference type="EMBL" id="GL379786">
    <property type="protein sequence ID" value="EGT29905.1"/>
    <property type="molecule type" value="Genomic_DNA"/>
</dbReference>
<organism evidence="3">
    <name type="scientific">Caenorhabditis brenneri</name>
    <name type="common">Nematode worm</name>
    <dbReference type="NCBI Taxonomy" id="135651"/>
    <lineage>
        <taxon>Eukaryota</taxon>
        <taxon>Metazoa</taxon>
        <taxon>Ecdysozoa</taxon>
        <taxon>Nematoda</taxon>
        <taxon>Chromadorea</taxon>
        <taxon>Rhabditida</taxon>
        <taxon>Rhabditina</taxon>
        <taxon>Rhabditomorpha</taxon>
        <taxon>Rhabditoidea</taxon>
        <taxon>Rhabditidae</taxon>
        <taxon>Peloderinae</taxon>
        <taxon>Caenorhabditis</taxon>
    </lineage>
</organism>
<keyword evidence="1" id="KW-0812">Transmembrane</keyword>
<keyword evidence="1" id="KW-0472">Membrane</keyword>
<gene>
    <name evidence="2" type="ORF">CAEBREN_28660</name>
</gene>
<evidence type="ECO:0000313" key="2">
    <source>
        <dbReference type="EMBL" id="EGT29905.1"/>
    </source>
</evidence>
<proteinExistence type="predicted"/>
<keyword evidence="3" id="KW-1185">Reference proteome</keyword>
<evidence type="ECO:0000313" key="3">
    <source>
        <dbReference type="Proteomes" id="UP000008068"/>
    </source>
</evidence>
<feature type="transmembrane region" description="Helical" evidence="1">
    <location>
        <begin position="189"/>
        <end position="212"/>
    </location>
</feature>
<accession>G0M6Q8</accession>
<reference evidence="3" key="1">
    <citation type="submission" date="2011-07" db="EMBL/GenBank/DDBJ databases">
        <authorList>
            <consortium name="Caenorhabditis brenneri Sequencing and Analysis Consortium"/>
            <person name="Wilson R.K."/>
        </authorList>
    </citation>
    <scope>NUCLEOTIDE SEQUENCE [LARGE SCALE GENOMIC DNA]</scope>
    <source>
        <strain evidence="3">PB2801</strain>
    </source>
</reference>
<feature type="transmembrane region" description="Helical" evidence="1">
    <location>
        <begin position="149"/>
        <end position="169"/>
    </location>
</feature>